<evidence type="ECO:0000313" key="1">
    <source>
        <dbReference type="EMBL" id="VVP89422.1"/>
    </source>
</evidence>
<dbReference type="RefSeq" id="WP_150771127.1">
    <property type="nucleotide sequence ID" value="NZ_CABVIY010000004.1"/>
</dbReference>
<organism evidence="1 2">
    <name type="scientific">Pseudomonas fluorescens</name>
    <dbReference type="NCBI Taxonomy" id="294"/>
    <lineage>
        <taxon>Bacteria</taxon>
        <taxon>Pseudomonadati</taxon>
        <taxon>Pseudomonadota</taxon>
        <taxon>Gammaproteobacteria</taxon>
        <taxon>Pseudomonadales</taxon>
        <taxon>Pseudomonadaceae</taxon>
        <taxon>Pseudomonas</taxon>
    </lineage>
</organism>
<sequence length="84" mass="8951">MTITATYDALVRQASDTAAKYLWEAQEQIDKVFGKGYAAKNPELVSAFIKVAGQDFNTACLAVAVQEASGKIESALHAIADSNN</sequence>
<accession>A0A5E7SRF6</accession>
<dbReference type="AlphaFoldDB" id="A0A5E7SRF6"/>
<evidence type="ECO:0000313" key="2">
    <source>
        <dbReference type="Proteomes" id="UP000326611"/>
    </source>
</evidence>
<dbReference type="OrthoDB" id="6445436at2"/>
<gene>
    <name evidence="1" type="ORF">PS918_03085</name>
</gene>
<dbReference type="EMBL" id="CABVIY010000004">
    <property type="protein sequence ID" value="VVP89422.1"/>
    <property type="molecule type" value="Genomic_DNA"/>
</dbReference>
<reference evidence="1 2" key="1">
    <citation type="submission" date="2019-09" db="EMBL/GenBank/DDBJ databases">
        <authorList>
            <person name="Chandra G."/>
            <person name="Truman W A."/>
        </authorList>
    </citation>
    <scope>NUCLEOTIDE SEQUENCE [LARGE SCALE GENOMIC DNA]</scope>
    <source>
        <strain evidence="1">PS918</strain>
    </source>
</reference>
<proteinExistence type="predicted"/>
<protein>
    <submittedName>
        <fullName evidence="1">Uncharacterized protein</fullName>
    </submittedName>
</protein>
<dbReference type="Proteomes" id="UP000326611">
    <property type="component" value="Unassembled WGS sequence"/>
</dbReference>
<name>A0A5E7SRF6_PSEFL</name>